<protein>
    <recommendedName>
        <fullName evidence="3">PLP-dependent transferase</fullName>
    </recommendedName>
</protein>
<dbReference type="InterPro" id="IPR015422">
    <property type="entry name" value="PyrdxlP-dep_Trfase_small"/>
</dbReference>
<keyword evidence="2" id="KW-1185">Reference proteome</keyword>
<comment type="caution">
    <text evidence="1">The sequence shown here is derived from an EMBL/GenBank/DDBJ whole genome shotgun (WGS) entry which is preliminary data.</text>
</comment>
<accession>A0A9W7YBR3</accession>
<dbReference type="OrthoDB" id="7042322at2759"/>
<feature type="non-terminal residue" evidence="1">
    <location>
        <position position="91"/>
    </location>
</feature>
<dbReference type="EMBL" id="JANBOI010000796">
    <property type="protein sequence ID" value="KAJ1728520.1"/>
    <property type="molecule type" value="Genomic_DNA"/>
</dbReference>
<organism evidence="1 2">
    <name type="scientific">Coemansia biformis</name>
    <dbReference type="NCBI Taxonomy" id="1286918"/>
    <lineage>
        <taxon>Eukaryota</taxon>
        <taxon>Fungi</taxon>
        <taxon>Fungi incertae sedis</taxon>
        <taxon>Zoopagomycota</taxon>
        <taxon>Kickxellomycotina</taxon>
        <taxon>Kickxellomycetes</taxon>
        <taxon>Kickxellales</taxon>
        <taxon>Kickxellaceae</taxon>
        <taxon>Coemansia</taxon>
    </lineage>
</organism>
<dbReference type="AlphaFoldDB" id="A0A9W7YBR3"/>
<evidence type="ECO:0008006" key="3">
    <source>
        <dbReference type="Google" id="ProtNLM"/>
    </source>
</evidence>
<dbReference type="Gene3D" id="3.90.1150.10">
    <property type="entry name" value="Aspartate Aminotransferase, domain 1"/>
    <property type="match status" value="1"/>
</dbReference>
<sequence length="91" mass="9668">MPTVNGSSSAQPGGWGTIQASDVARRTFNPIRDVLSRPVQPLSAPKSTKEPISLSIGDPTVFGNFKAHPVVVEAVEEAIRSYSFNGYPPSV</sequence>
<name>A0A9W7YBR3_9FUNG</name>
<evidence type="ECO:0000313" key="1">
    <source>
        <dbReference type="EMBL" id="KAJ1728520.1"/>
    </source>
</evidence>
<reference evidence="1" key="1">
    <citation type="submission" date="2022-07" db="EMBL/GenBank/DDBJ databases">
        <title>Phylogenomic reconstructions and comparative analyses of Kickxellomycotina fungi.</title>
        <authorList>
            <person name="Reynolds N.K."/>
            <person name="Stajich J.E."/>
            <person name="Barry K."/>
            <person name="Grigoriev I.V."/>
            <person name="Crous P."/>
            <person name="Smith M.E."/>
        </authorList>
    </citation>
    <scope>NUCLEOTIDE SEQUENCE</scope>
    <source>
        <strain evidence="1">BCRC 34381</strain>
    </source>
</reference>
<proteinExistence type="predicted"/>
<dbReference type="Proteomes" id="UP001143981">
    <property type="component" value="Unassembled WGS sequence"/>
</dbReference>
<evidence type="ECO:0000313" key="2">
    <source>
        <dbReference type="Proteomes" id="UP001143981"/>
    </source>
</evidence>
<gene>
    <name evidence="1" type="ORF">LPJ61_003995</name>
</gene>